<sequence>MSEGLKLQNSQEDPIKILIDKYPKIIIIKAVFNLLDTQENINLENLENEIIRLLTKK</sequence>
<name>A0A0C7P3R3_DEFTU</name>
<evidence type="ECO:0000313" key="1">
    <source>
        <dbReference type="EMBL" id="CEP78950.1"/>
    </source>
</evidence>
<accession>A0A0C7P3R3</accession>
<evidence type="ECO:0000313" key="2">
    <source>
        <dbReference type="Proteomes" id="UP000032809"/>
    </source>
</evidence>
<keyword evidence="2" id="KW-1185">Reference proteome</keyword>
<dbReference type="RefSeq" id="WP_171820604.1">
    <property type="nucleotide sequence ID" value="NZ_LN824141.1"/>
</dbReference>
<dbReference type="HOGENOM" id="CLU_2989125_0_0_0"/>
<dbReference type="STRING" id="1006576.DTL3_1662"/>
<protein>
    <submittedName>
        <fullName evidence="1">Uncharacterized protein</fullName>
    </submittedName>
</protein>
<gene>
    <name evidence="1" type="ORF">DTL3_1662</name>
</gene>
<organism evidence="1 2">
    <name type="scientific">Defluviitoga tunisiensis</name>
    <dbReference type="NCBI Taxonomy" id="1006576"/>
    <lineage>
        <taxon>Bacteria</taxon>
        <taxon>Thermotogati</taxon>
        <taxon>Thermotogota</taxon>
        <taxon>Thermotogae</taxon>
        <taxon>Petrotogales</taxon>
        <taxon>Petrotogaceae</taxon>
        <taxon>Defluviitoga</taxon>
    </lineage>
</organism>
<dbReference type="EMBL" id="LN824141">
    <property type="protein sequence ID" value="CEP78950.1"/>
    <property type="molecule type" value="Genomic_DNA"/>
</dbReference>
<dbReference type="Proteomes" id="UP000032809">
    <property type="component" value="Chromosome I"/>
</dbReference>
<dbReference type="KEGG" id="dtn:DTL3_1662"/>
<dbReference type="AlphaFoldDB" id="A0A0C7P3R3"/>
<proteinExistence type="predicted"/>
<reference evidence="2" key="1">
    <citation type="submission" date="2014-11" db="EMBL/GenBank/DDBJ databases">
        <authorList>
            <person name="Wibberg D."/>
        </authorList>
    </citation>
    <scope>NUCLEOTIDE SEQUENCE [LARGE SCALE GENOMIC DNA]</scope>
    <source>
        <strain evidence="2">L3</strain>
    </source>
</reference>